<evidence type="ECO:0000256" key="5">
    <source>
        <dbReference type="ARBA" id="ARBA00022989"/>
    </source>
</evidence>
<keyword evidence="6" id="KW-0472">Membrane</keyword>
<keyword evidence="5" id="KW-1133">Transmembrane helix</keyword>
<dbReference type="Gene3D" id="2.60.40.60">
    <property type="entry name" value="Cadherins"/>
    <property type="match status" value="3"/>
</dbReference>
<dbReference type="eggNOG" id="KOG1219">
    <property type="taxonomic scope" value="Eukaryota"/>
</dbReference>
<dbReference type="OrthoDB" id="6252479at2759"/>
<dbReference type="InterPro" id="IPR050174">
    <property type="entry name" value="Protocadherin/Cadherin-CA"/>
</dbReference>
<keyword evidence="4 8" id="KW-0106">Calcium</keyword>
<feature type="domain" description="Cadherin" evidence="10">
    <location>
        <begin position="24"/>
        <end position="113"/>
    </location>
</feature>
<accession>G0MGL6</accession>
<evidence type="ECO:0000256" key="9">
    <source>
        <dbReference type="SAM" id="SignalP"/>
    </source>
</evidence>
<dbReference type="HOGENOM" id="CLU_778989_0_0_1"/>
<keyword evidence="7" id="KW-0325">Glycoprotein</keyword>
<dbReference type="SMART" id="SM00112">
    <property type="entry name" value="CA"/>
    <property type="match status" value="3"/>
</dbReference>
<feature type="domain" description="Cadherin" evidence="10">
    <location>
        <begin position="240"/>
        <end position="353"/>
    </location>
</feature>
<evidence type="ECO:0000256" key="3">
    <source>
        <dbReference type="ARBA" id="ARBA00022737"/>
    </source>
</evidence>
<dbReference type="PROSITE" id="PS50268">
    <property type="entry name" value="CADHERIN_2"/>
    <property type="match status" value="3"/>
</dbReference>
<evidence type="ECO:0000256" key="8">
    <source>
        <dbReference type="PROSITE-ProRule" id="PRU00043"/>
    </source>
</evidence>
<dbReference type="FunFam" id="2.60.40.60:FF:000496">
    <property type="entry name" value="Cadherin 3"/>
    <property type="match status" value="1"/>
</dbReference>
<dbReference type="InParanoid" id="G0MGL6"/>
<name>G0MGL6_CAEBE</name>
<feature type="chain" id="PRO_5003403466" description="Cadherin domain-containing protein" evidence="9">
    <location>
        <begin position="23"/>
        <end position="356"/>
    </location>
</feature>
<dbReference type="AlphaFoldDB" id="G0MGL6"/>
<dbReference type="FunFam" id="2.60.40.60:FF:000092">
    <property type="entry name" value="Protocadherin 8"/>
    <property type="match status" value="1"/>
</dbReference>
<gene>
    <name evidence="11" type="ORF">CAEBREN_30488</name>
</gene>
<evidence type="ECO:0000313" key="12">
    <source>
        <dbReference type="Proteomes" id="UP000008068"/>
    </source>
</evidence>
<dbReference type="SUPFAM" id="SSF49313">
    <property type="entry name" value="Cadherin-like"/>
    <property type="match status" value="3"/>
</dbReference>
<dbReference type="PANTHER" id="PTHR24028:SF328">
    <property type="entry name" value="CADHERIN-3"/>
    <property type="match status" value="1"/>
</dbReference>
<dbReference type="GO" id="GO:0007156">
    <property type="term" value="P:homophilic cell adhesion via plasma membrane adhesion molecules"/>
    <property type="evidence" value="ECO:0007669"/>
    <property type="project" value="InterPro"/>
</dbReference>
<protein>
    <recommendedName>
        <fullName evidence="10">Cadherin domain-containing protein</fullName>
    </recommendedName>
</protein>
<dbReference type="PANTHER" id="PTHR24028">
    <property type="entry name" value="CADHERIN-87A"/>
    <property type="match status" value="1"/>
</dbReference>
<feature type="signal peptide" evidence="9">
    <location>
        <begin position="1"/>
        <end position="22"/>
    </location>
</feature>
<dbReference type="EMBL" id="GL379793">
    <property type="protein sequence ID" value="EGT56574.1"/>
    <property type="molecule type" value="Genomic_DNA"/>
</dbReference>
<evidence type="ECO:0000256" key="7">
    <source>
        <dbReference type="ARBA" id="ARBA00023180"/>
    </source>
</evidence>
<reference evidence="12" key="1">
    <citation type="submission" date="2011-07" db="EMBL/GenBank/DDBJ databases">
        <authorList>
            <consortium name="Caenorhabditis brenneri Sequencing and Analysis Consortium"/>
            <person name="Wilson R.K."/>
        </authorList>
    </citation>
    <scope>NUCLEOTIDE SEQUENCE [LARGE SCALE GENOMIC DNA]</scope>
    <source>
        <strain evidence="12">PB2801</strain>
    </source>
</reference>
<dbReference type="InterPro" id="IPR015919">
    <property type="entry name" value="Cadherin-like_sf"/>
</dbReference>
<dbReference type="Pfam" id="PF00028">
    <property type="entry name" value="Cadherin"/>
    <property type="match status" value="2"/>
</dbReference>
<evidence type="ECO:0000256" key="4">
    <source>
        <dbReference type="ARBA" id="ARBA00022837"/>
    </source>
</evidence>
<comment type="subcellular location">
    <subcellularLocation>
        <location evidence="1">Membrane</location>
        <topology evidence="1">Single-pass membrane protein</topology>
    </subcellularLocation>
</comment>
<dbReference type="PRINTS" id="PR00205">
    <property type="entry name" value="CADHERIN"/>
</dbReference>
<keyword evidence="3" id="KW-0677">Repeat</keyword>
<sequence>MTIRIPIFSIFSFLFLLKSSTQFSEDTVKFSVSEDAPINTIIGRLDPILGYSYRLSRGNSKIRFDDQTLEFSISSPLDRESENAIDMLIITSPPSIIHVLIDILDVNDNAPKFPMDVQVSILDSLLVPSILFQKVEIPETAPIGFRVQISGATDPDQAQNGTIGKYELVETLQNIGDTSTPFRVVESDGFVFLEVTGKLDREERELYAMRMTATDEGSPELSSSCLLNIIILDINDNPPDFQIRSLTIHWNGLPNTQLFHLNATDLDSGENGHLTYRILPGPHHDYFGITDENILVTQVSSSLGFMSYLFNNTKCLPRCDVTVEARDSGSPSLAATLDIVVLVEYGNEHEPNINIR</sequence>
<keyword evidence="9" id="KW-0732">Signal</keyword>
<dbReference type="InterPro" id="IPR020894">
    <property type="entry name" value="Cadherin_CS"/>
</dbReference>
<evidence type="ECO:0000259" key="10">
    <source>
        <dbReference type="PROSITE" id="PS50268"/>
    </source>
</evidence>
<dbReference type="GO" id="GO:0005886">
    <property type="term" value="C:plasma membrane"/>
    <property type="evidence" value="ECO:0007669"/>
    <property type="project" value="InterPro"/>
</dbReference>
<dbReference type="Pfam" id="PF25374">
    <property type="entry name" value="Cadherin_FAT4_N"/>
    <property type="match status" value="1"/>
</dbReference>
<proteinExistence type="predicted"/>
<keyword evidence="12" id="KW-1185">Reference proteome</keyword>
<feature type="domain" description="Cadherin" evidence="10">
    <location>
        <begin position="129"/>
        <end position="241"/>
    </location>
</feature>
<dbReference type="STRING" id="135651.G0MGL6"/>
<dbReference type="GO" id="GO:0005509">
    <property type="term" value="F:calcium ion binding"/>
    <property type="evidence" value="ECO:0007669"/>
    <property type="project" value="UniProtKB-UniRule"/>
</dbReference>
<evidence type="ECO:0000256" key="2">
    <source>
        <dbReference type="ARBA" id="ARBA00022692"/>
    </source>
</evidence>
<dbReference type="PROSITE" id="PS00232">
    <property type="entry name" value="CADHERIN_1"/>
    <property type="match status" value="1"/>
</dbReference>
<dbReference type="CDD" id="cd11304">
    <property type="entry name" value="Cadherin_repeat"/>
    <property type="match status" value="3"/>
</dbReference>
<evidence type="ECO:0000256" key="6">
    <source>
        <dbReference type="ARBA" id="ARBA00023136"/>
    </source>
</evidence>
<evidence type="ECO:0000313" key="11">
    <source>
        <dbReference type="EMBL" id="EGT56574.1"/>
    </source>
</evidence>
<evidence type="ECO:0000256" key="1">
    <source>
        <dbReference type="ARBA" id="ARBA00004167"/>
    </source>
</evidence>
<dbReference type="InterPro" id="IPR002126">
    <property type="entry name" value="Cadherin-like_dom"/>
</dbReference>
<organism evidence="12">
    <name type="scientific">Caenorhabditis brenneri</name>
    <name type="common">Nematode worm</name>
    <dbReference type="NCBI Taxonomy" id="135651"/>
    <lineage>
        <taxon>Eukaryota</taxon>
        <taxon>Metazoa</taxon>
        <taxon>Ecdysozoa</taxon>
        <taxon>Nematoda</taxon>
        <taxon>Chromadorea</taxon>
        <taxon>Rhabditida</taxon>
        <taxon>Rhabditina</taxon>
        <taxon>Rhabditomorpha</taxon>
        <taxon>Rhabditoidea</taxon>
        <taxon>Rhabditidae</taxon>
        <taxon>Peloderinae</taxon>
        <taxon>Caenorhabditis</taxon>
    </lineage>
</organism>
<dbReference type="Proteomes" id="UP000008068">
    <property type="component" value="Unassembled WGS sequence"/>
</dbReference>
<keyword evidence="2" id="KW-0812">Transmembrane</keyword>